<protein>
    <submittedName>
        <fullName evidence="3">Venom protein</fullName>
    </submittedName>
</protein>
<proteinExistence type="predicted"/>
<evidence type="ECO:0000313" key="2">
    <source>
        <dbReference type="Proteomes" id="UP000492821"/>
    </source>
</evidence>
<sequence>MKLLHVVFIISLLMVCVTPTTIKRRRNRDYCYRCVRFCECEAPPDDSHWLIKLTHIECYRGPEYREVPCDCIGDDCFH</sequence>
<dbReference type="AlphaFoldDB" id="A0A7E4VNE1"/>
<feature type="signal peptide" evidence="1">
    <location>
        <begin position="1"/>
        <end position="19"/>
    </location>
</feature>
<evidence type="ECO:0000313" key="3">
    <source>
        <dbReference type="WBParaSite" id="Pan_g2322.t1"/>
    </source>
</evidence>
<dbReference type="Proteomes" id="UP000492821">
    <property type="component" value="Unassembled WGS sequence"/>
</dbReference>
<organism evidence="2 3">
    <name type="scientific">Panagrellus redivivus</name>
    <name type="common">Microworm</name>
    <dbReference type="NCBI Taxonomy" id="6233"/>
    <lineage>
        <taxon>Eukaryota</taxon>
        <taxon>Metazoa</taxon>
        <taxon>Ecdysozoa</taxon>
        <taxon>Nematoda</taxon>
        <taxon>Chromadorea</taxon>
        <taxon>Rhabditida</taxon>
        <taxon>Tylenchina</taxon>
        <taxon>Panagrolaimomorpha</taxon>
        <taxon>Panagrolaimoidea</taxon>
        <taxon>Panagrolaimidae</taxon>
        <taxon>Panagrellus</taxon>
    </lineage>
</organism>
<keyword evidence="2" id="KW-1185">Reference proteome</keyword>
<evidence type="ECO:0000256" key="1">
    <source>
        <dbReference type="SAM" id="SignalP"/>
    </source>
</evidence>
<reference evidence="2" key="1">
    <citation type="journal article" date="2013" name="Genetics">
        <title>The draft genome and transcriptome of Panagrellus redivivus are shaped by the harsh demands of a free-living lifestyle.</title>
        <authorList>
            <person name="Srinivasan J."/>
            <person name="Dillman A.R."/>
            <person name="Macchietto M.G."/>
            <person name="Heikkinen L."/>
            <person name="Lakso M."/>
            <person name="Fracchia K.M."/>
            <person name="Antoshechkin I."/>
            <person name="Mortazavi A."/>
            <person name="Wong G."/>
            <person name="Sternberg P.W."/>
        </authorList>
    </citation>
    <scope>NUCLEOTIDE SEQUENCE [LARGE SCALE GENOMIC DNA]</scope>
    <source>
        <strain evidence="2">MT8872</strain>
    </source>
</reference>
<accession>A0A7E4VNE1</accession>
<dbReference type="WBParaSite" id="Pan_g2322.t1">
    <property type="protein sequence ID" value="Pan_g2322.t1"/>
    <property type="gene ID" value="Pan_g2322"/>
</dbReference>
<feature type="chain" id="PRO_5028947673" evidence="1">
    <location>
        <begin position="20"/>
        <end position="78"/>
    </location>
</feature>
<keyword evidence="1" id="KW-0732">Signal</keyword>
<reference evidence="3" key="2">
    <citation type="submission" date="2020-10" db="UniProtKB">
        <authorList>
            <consortium name="WormBaseParasite"/>
        </authorList>
    </citation>
    <scope>IDENTIFICATION</scope>
</reference>
<name>A0A7E4VNE1_PANRE</name>